<evidence type="ECO:0000313" key="1">
    <source>
        <dbReference type="EMBL" id="SVC79544.1"/>
    </source>
</evidence>
<gene>
    <name evidence="1" type="ORF">METZ01_LOCUS332398</name>
</gene>
<proteinExistence type="predicted"/>
<protein>
    <submittedName>
        <fullName evidence="1">Uncharacterized protein</fullName>
    </submittedName>
</protein>
<reference evidence="1" key="1">
    <citation type="submission" date="2018-05" db="EMBL/GenBank/DDBJ databases">
        <authorList>
            <person name="Lanie J.A."/>
            <person name="Ng W.-L."/>
            <person name="Kazmierczak K.M."/>
            <person name="Andrzejewski T.M."/>
            <person name="Davidsen T.M."/>
            <person name="Wayne K.J."/>
            <person name="Tettelin H."/>
            <person name="Glass J.I."/>
            <person name="Rusch D."/>
            <person name="Podicherti R."/>
            <person name="Tsui H.-C.T."/>
            <person name="Winkler M.E."/>
        </authorList>
    </citation>
    <scope>NUCLEOTIDE SEQUENCE</scope>
</reference>
<dbReference type="AlphaFoldDB" id="A0A382Q1T2"/>
<dbReference type="EMBL" id="UINC01111374">
    <property type="protein sequence ID" value="SVC79544.1"/>
    <property type="molecule type" value="Genomic_DNA"/>
</dbReference>
<accession>A0A382Q1T2</accession>
<feature type="non-terminal residue" evidence="1">
    <location>
        <position position="33"/>
    </location>
</feature>
<organism evidence="1">
    <name type="scientific">marine metagenome</name>
    <dbReference type="NCBI Taxonomy" id="408172"/>
    <lineage>
        <taxon>unclassified sequences</taxon>
        <taxon>metagenomes</taxon>
        <taxon>ecological metagenomes</taxon>
    </lineage>
</organism>
<name>A0A382Q1T2_9ZZZZ</name>
<sequence length="33" mass="3942">MAKKEMRQPIESGCPDGFQYMHPVMLRNFGQWQ</sequence>